<evidence type="ECO:0000256" key="3">
    <source>
        <dbReference type="ARBA" id="ARBA00023125"/>
    </source>
</evidence>
<feature type="region of interest" description="Disordered" evidence="8">
    <location>
        <begin position="1"/>
        <end position="21"/>
    </location>
</feature>
<evidence type="ECO:0000259" key="10">
    <source>
        <dbReference type="PROSITE" id="PS51078"/>
    </source>
</evidence>
<dbReference type="OrthoDB" id="7274111at2"/>
<dbReference type="GO" id="GO:0045892">
    <property type="term" value="P:negative regulation of DNA-templated transcription"/>
    <property type="evidence" value="ECO:0007669"/>
    <property type="project" value="TreeGrafter"/>
</dbReference>
<dbReference type="SUPFAM" id="SSF55781">
    <property type="entry name" value="GAF domain-like"/>
    <property type="match status" value="1"/>
</dbReference>
<dbReference type="PROSITE" id="PS51077">
    <property type="entry name" value="HTH_ICLR"/>
    <property type="match status" value="1"/>
</dbReference>
<evidence type="ECO:0000256" key="1">
    <source>
        <dbReference type="ARBA" id="ARBA00022798"/>
    </source>
</evidence>
<gene>
    <name evidence="11" type="ORF">AN216_03425</name>
</gene>
<dbReference type="InterPro" id="IPR014757">
    <property type="entry name" value="Tscrpt_reg_IclR_C"/>
</dbReference>
<evidence type="ECO:0000313" key="11">
    <source>
        <dbReference type="EMBL" id="OEV05362.1"/>
    </source>
</evidence>
<dbReference type="PANTHER" id="PTHR30136:SF24">
    <property type="entry name" value="HTH-TYPE TRANSCRIPTIONAL REPRESSOR ALLR"/>
    <property type="match status" value="1"/>
</dbReference>
<proteinExistence type="predicted"/>
<keyword evidence="4" id="KW-0010">Activator</keyword>
<organism evidence="11 12">
    <name type="scientific">Streptomyces oceani</name>
    <dbReference type="NCBI Taxonomy" id="1075402"/>
    <lineage>
        <taxon>Bacteria</taxon>
        <taxon>Bacillati</taxon>
        <taxon>Actinomycetota</taxon>
        <taxon>Actinomycetes</taxon>
        <taxon>Kitasatosporales</taxon>
        <taxon>Streptomycetaceae</taxon>
        <taxon>Streptomyces</taxon>
    </lineage>
</organism>
<dbReference type="Pfam" id="PF01614">
    <property type="entry name" value="IclR_C"/>
    <property type="match status" value="1"/>
</dbReference>
<dbReference type="Gene3D" id="3.30.450.40">
    <property type="match status" value="1"/>
</dbReference>
<evidence type="ECO:0000256" key="4">
    <source>
        <dbReference type="ARBA" id="ARBA00023159"/>
    </source>
</evidence>
<keyword evidence="12" id="KW-1185">Reference proteome</keyword>
<accession>A0A1E7KN09</accession>
<dbReference type="Proteomes" id="UP000176101">
    <property type="component" value="Unassembled WGS sequence"/>
</dbReference>
<dbReference type="PANTHER" id="PTHR30136">
    <property type="entry name" value="HELIX-TURN-HELIX TRANSCRIPTIONAL REGULATOR, ICLR FAMILY"/>
    <property type="match status" value="1"/>
</dbReference>
<dbReference type="GO" id="GO:0003677">
    <property type="term" value="F:DNA binding"/>
    <property type="evidence" value="ECO:0007669"/>
    <property type="project" value="UniProtKB-KW"/>
</dbReference>
<feature type="domain" description="HTH iclR-type" evidence="9">
    <location>
        <begin position="22"/>
        <end position="83"/>
    </location>
</feature>
<sequence length="268" mass="28071">MSDDRRKAVRGGGGSGGGSTAVQSVDRAVTILGLLARHEELGATDLAEELGVHKSTAFRLALALEQRGLVEQAADRGKYRLAHGIVRLGGAASAQLDITRESRRVCRDLAEELGEGVNLAVIDGTEAIHVSQVRGLGSISAYNWVGQQTPLHATSSGKVLLAYEPVATVDAVLARGLERFTGHTLAGAAELRAELAEVRERGWGSTAEEYEVGLNAIACPVHGVGDAVVAALSISGPSYRLPPRLFPAVARSIAAGAEEIGRRMKRLG</sequence>
<evidence type="ECO:0000256" key="2">
    <source>
        <dbReference type="ARBA" id="ARBA00023015"/>
    </source>
</evidence>
<dbReference type="STRING" id="1075402.AN216_03425"/>
<dbReference type="PROSITE" id="PS51078">
    <property type="entry name" value="ICLR_ED"/>
    <property type="match status" value="1"/>
</dbReference>
<dbReference type="Pfam" id="PF09339">
    <property type="entry name" value="HTH_IclR"/>
    <property type="match status" value="1"/>
</dbReference>
<dbReference type="GO" id="GO:0003700">
    <property type="term" value="F:DNA-binding transcription factor activity"/>
    <property type="evidence" value="ECO:0007669"/>
    <property type="project" value="TreeGrafter"/>
</dbReference>
<dbReference type="RefSeq" id="WP_070195085.1">
    <property type="nucleotide sequence ID" value="NZ_LJGU01000100.1"/>
</dbReference>
<dbReference type="Gene3D" id="1.10.10.10">
    <property type="entry name" value="Winged helix-like DNA-binding domain superfamily/Winged helix DNA-binding domain"/>
    <property type="match status" value="1"/>
</dbReference>
<dbReference type="InterPro" id="IPR036390">
    <property type="entry name" value="WH_DNA-bd_sf"/>
</dbReference>
<protein>
    <recommendedName>
        <fullName evidence="7">Glycerol operon regulatory protein</fullName>
    </recommendedName>
</protein>
<evidence type="ECO:0000256" key="5">
    <source>
        <dbReference type="ARBA" id="ARBA00023163"/>
    </source>
</evidence>
<evidence type="ECO:0000256" key="8">
    <source>
        <dbReference type="SAM" id="MobiDB-lite"/>
    </source>
</evidence>
<dbReference type="InterPro" id="IPR005471">
    <property type="entry name" value="Tscrpt_reg_IclR_N"/>
</dbReference>
<comment type="caution">
    <text evidence="11">The sequence shown here is derived from an EMBL/GenBank/DDBJ whole genome shotgun (WGS) entry which is preliminary data.</text>
</comment>
<dbReference type="SUPFAM" id="SSF46785">
    <property type="entry name" value="Winged helix' DNA-binding domain"/>
    <property type="match status" value="1"/>
</dbReference>
<dbReference type="InterPro" id="IPR036388">
    <property type="entry name" value="WH-like_DNA-bd_sf"/>
</dbReference>
<evidence type="ECO:0000256" key="7">
    <source>
        <dbReference type="ARBA" id="ARBA00070406"/>
    </source>
</evidence>
<reference evidence="11 12" key="1">
    <citation type="journal article" date="2016" name="Front. Microbiol.">
        <title>Comparative Genomics Analysis of Streptomyces Species Reveals Their Adaptation to the Marine Environment and Their Diversity at the Genomic Level.</title>
        <authorList>
            <person name="Tian X."/>
            <person name="Zhang Z."/>
            <person name="Yang T."/>
            <person name="Chen M."/>
            <person name="Li J."/>
            <person name="Chen F."/>
            <person name="Yang J."/>
            <person name="Li W."/>
            <person name="Zhang B."/>
            <person name="Zhang Z."/>
            <person name="Wu J."/>
            <person name="Zhang C."/>
            <person name="Long L."/>
            <person name="Xiao J."/>
        </authorList>
    </citation>
    <scope>NUCLEOTIDE SEQUENCE [LARGE SCALE GENOMIC DNA]</scope>
    <source>
        <strain evidence="11 12">SCSIO 02100</strain>
    </source>
</reference>
<dbReference type="AlphaFoldDB" id="A0A1E7KN09"/>
<dbReference type="InterPro" id="IPR050707">
    <property type="entry name" value="HTH_MetabolicPath_Reg"/>
</dbReference>
<keyword evidence="3" id="KW-0238">DNA-binding</keyword>
<dbReference type="GO" id="GO:0006071">
    <property type="term" value="P:glycerol metabolic process"/>
    <property type="evidence" value="ECO:0007669"/>
    <property type="project" value="UniProtKB-KW"/>
</dbReference>
<keyword evidence="1" id="KW-0319">Glycerol metabolism</keyword>
<dbReference type="PATRIC" id="fig|1075402.3.peg.3326"/>
<evidence type="ECO:0000313" key="12">
    <source>
        <dbReference type="Proteomes" id="UP000176101"/>
    </source>
</evidence>
<dbReference type="EMBL" id="LJGU01000100">
    <property type="protein sequence ID" value="OEV05362.1"/>
    <property type="molecule type" value="Genomic_DNA"/>
</dbReference>
<feature type="compositionally biased region" description="Gly residues" evidence="8">
    <location>
        <begin position="10"/>
        <end position="19"/>
    </location>
</feature>
<keyword evidence="2" id="KW-0805">Transcription regulation</keyword>
<evidence type="ECO:0000259" key="9">
    <source>
        <dbReference type="PROSITE" id="PS51077"/>
    </source>
</evidence>
<name>A0A1E7KN09_9ACTN</name>
<keyword evidence="5" id="KW-0804">Transcription</keyword>
<dbReference type="FunFam" id="1.10.10.10:FF:000056">
    <property type="entry name" value="IclR family transcriptional regulator"/>
    <property type="match status" value="1"/>
</dbReference>
<evidence type="ECO:0000256" key="6">
    <source>
        <dbReference type="ARBA" id="ARBA00058938"/>
    </source>
</evidence>
<dbReference type="InterPro" id="IPR029016">
    <property type="entry name" value="GAF-like_dom_sf"/>
</dbReference>
<comment type="function">
    <text evidence="6">May be an activator protein for the gylABX operon.</text>
</comment>
<feature type="domain" description="IclR-ED" evidence="10">
    <location>
        <begin position="84"/>
        <end position="266"/>
    </location>
</feature>
<dbReference type="SMART" id="SM00346">
    <property type="entry name" value="HTH_ICLR"/>
    <property type="match status" value="1"/>
</dbReference>